<dbReference type="EC" id="4.1.1.97" evidence="3"/>
<comment type="catalytic activity">
    <reaction evidence="1">
        <text>5-hydroxy-2-oxo-4-ureido-2,5-dihydro-1H-imidazole-5-carboxylate + H(+) = (S)-allantoin + CO2</text>
        <dbReference type="Rhea" id="RHEA:26301"/>
        <dbReference type="ChEBI" id="CHEBI:15378"/>
        <dbReference type="ChEBI" id="CHEBI:15678"/>
        <dbReference type="ChEBI" id="CHEBI:16526"/>
        <dbReference type="ChEBI" id="CHEBI:58639"/>
        <dbReference type="EC" id="4.1.1.97"/>
    </reaction>
</comment>
<dbReference type="Pfam" id="PF09349">
    <property type="entry name" value="OHCU_decarbox"/>
    <property type="match status" value="1"/>
</dbReference>
<keyword evidence="11" id="KW-1185">Reference proteome</keyword>
<dbReference type="PANTHER" id="PTHR43466">
    <property type="entry name" value="2-OXO-4-HYDROXY-4-CARBOXY-5-UREIDOIMIDAZOLINE DECARBOXYLASE-RELATED"/>
    <property type="match status" value="1"/>
</dbReference>
<dbReference type="OrthoDB" id="9800909at2"/>
<evidence type="ECO:0000256" key="3">
    <source>
        <dbReference type="ARBA" id="ARBA00012257"/>
    </source>
</evidence>
<evidence type="ECO:0000313" key="10">
    <source>
        <dbReference type="Proteomes" id="UP000184123"/>
    </source>
</evidence>
<comment type="pathway">
    <text evidence="2">Purine metabolism; urate degradation; (S)-allantoin from urate: step 3/3.</text>
</comment>
<dbReference type="Proteomes" id="UP000321726">
    <property type="component" value="Unassembled WGS sequence"/>
</dbReference>
<evidence type="ECO:0000313" key="8">
    <source>
        <dbReference type="EMBL" id="GEN25343.1"/>
    </source>
</evidence>
<dbReference type="EMBL" id="BJXU01000142">
    <property type="protein sequence ID" value="GEN25343.1"/>
    <property type="molecule type" value="Genomic_DNA"/>
</dbReference>
<gene>
    <name evidence="8" type="ORF">HCU01_32920</name>
    <name evidence="9" type="ORF">SAMN05660971_03925</name>
</gene>
<dbReference type="NCBIfam" id="TIGR03164">
    <property type="entry name" value="UHCUDC"/>
    <property type="match status" value="1"/>
</dbReference>
<keyword evidence="4" id="KW-0659">Purine metabolism</keyword>
<organism evidence="9 10">
    <name type="scientific">Halomonas cupida</name>
    <dbReference type="NCBI Taxonomy" id="44933"/>
    <lineage>
        <taxon>Bacteria</taxon>
        <taxon>Pseudomonadati</taxon>
        <taxon>Pseudomonadota</taxon>
        <taxon>Gammaproteobacteria</taxon>
        <taxon>Oceanospirillales</taxon>
        <taxon>Halomonadaceae</taxon>
        <taxon>Halomonas</taxon>
    </lineage>
</organism>
<dbReference type="GO" id="GO:0000255">
    <property type="term" value="P:allantoin metabolic process"/>
    <property type="evidence" value="ECO:0007669"/>
    <property type="project" value="InterPro"/>
</dbReference>
<evidence type="ECO:0000256" key="4">
    <source>
        <dbReference type="ARBA" id="ARBA00022631"/>
    </source>
</evidence>
<dbReference type="EMBL" id="FRCA01000013">
    <property type="protein sequence ID" value="SHM80602.1"/>
    <property type="molecule type" value="Genomic_DNA"/>
</dbReference>
<dbReference type="PANTHER" id="PTHR43466:SF1">
    <property type="entry name" value="2-OXO-4-HYDROXY-4-CARBOXY-5-UREIDOIMIDAZOLINE DECARBOXYLASE-RELATED"/>
    <property type="match status" value="1"/>
</dbReference>
<evidence type="ECO:0000256" key="1">
    <source>
        <dbReference type="ARBA" id="ARBA00001163"/>
    </source>
</evidence>
<reference evidence="9 10" key="1">
    <citation type="submission" date="2016-11" db="EMBL/GenBank/DDBJ databases">
        <authorList>
            <person name="Jaros S."/>
            <person name="Januszkiewicz K."/>
            <person name="Wedrychowicz H."/>
        </authorList>
    </citation>
    <scope>NUCLEOTIDE SEQUENCE [LARGE SCALE GENOMIC DNA]</scope>
    <source>
        <strain evidence="9 10">DSM 4740</strain>
    </source>
</reference>
<dbReference type="UniPathway" id="UPA00394">
    <property type="reaction ID" value="UER00652"/>
</dbReference>
<dbReference type="Gene3D" id="1.10.3330.10">
    <property type="entry name" value="Oxo-4-hydroxy-4-carboxy-5-ureidoimidazoline decarboxylase"/>
    <property type="match status" value="1"/>
</dbReference>
<feature type="domain" description="Oxo-4-hydroxy-4-carboxy-5-ureidoimidazoline decarboxylase" evidence="7">
    <location>
        <begin position="12"/>
        <end position="170"/>
    </location>
</feature>
<evidence type="ECO:0000256" key="6">
    <source>
        <dbReference type="ARBA" id="ARBA00023239"/>
    </source>
</evidence>
<dbReference type="STRING" id="44933.SAMN05660971_03925"/>
<keyword evidence="6" id="KW-0456">Lyase</keyword>
<dbReference type="RefSeq" id="WP_073436898.1">
    <property type="nucleotide sequence ID" value="NZ_BJXU01000142.1"/>
</dbReference>
<reference evidence="8 11" key="2">
    <citation type="submission" date="2019-07" db="EMBL/GenBank/DDBJ databases">
        <title>Whole genome shotgun sequence of Halomonas cupida NBRC 102219.</title>
        <authorList>
            <person name="Hosoyama A."/>
            <person name="Uohara A."/>
            <person name="Ohji S."/>
            <person name="Ichikawa N."/>
        </authorList>
    </citation>
    <scope>NUCLEOTIDE SEQUENCE [LARGE SCALE GENOMIC DNA]</scope>
    <source>
        <strain evidence="8 11">NBRC 102219</strain>
    </source>
</reference>
<evidence type="ECO:0000313" key="9">
    <source>
        <dbReference type="EMBL" id="SHM80602.1"/>
    </source>
</evidence>
<dbReference type="InterPro" id="IPR017580">
    <property type="entry name" value="OHCU_decarboxylase-1"/>
</dbReference>
<name>A0A1M7LR48_9GAMM</name>
<protein>
    <recommendedName>
        <fullName evidence="3">2-oxo-4-hydroxy-4-carboxy-5-ureidoimidazoline decarboxylase</fullName>
        <ecNumber evidence="3">4.1.1.97</ecNumber>
    </recommendedName>
</protein>
<sequence>MAAPILEKRPSHMDKATFVATYGDVFEHSAWVAEEAWQRGLDEQHDNPVTLAEHMGQVLIDADEQRQMQVILAHPDLAGKAAAAGELTNDSTREQAGAGLDQCTQEELERFTRLNNAYKERFGFPFIMAVKGGNRHTILAAFEERLNNNVDQERREAVAQINRIARFRLEDRAS</sequence>
<dbReference type="AlphaFoldDB" id="A0A1M7LR48"/>
<dbReference type="Proteomes" id="UP000184123">
    <property type="component" value="Unassembled WGS sequence"/>
</dbReference>
<accession>A0A1M7LR48</accession>
<evidence type="ECO:0000256" key="5">
    <source>
        <dbReference type="ARBA" id="ARBA00022793"/>
    </source>
</evidence>
<evidence type="ECO:0000313" key="11">
    <source>
        <dbReference type="Proteomes" id="UP000321726"/>
    </source>
</evidence>
<dbReference type="SUPFAM" id="SSF158694">
    <property type="entry name" value="UraD-Like"/>
    <property type="match status" value="1"/>
</dbReference>
<proteinExistence type="predicted"/>
<dbReference type="GO" id="GO:0006144">
    <property type="term" value="P:purine nucleobase metabolic process"/>
    <property type="evidence" value="ECO:0007669"/>
    <property type="project" value="UniProtKB-KW"/>
</dbReference>
<dbReference type="GO" id="GO:0019628">
    <property type="term" value="P:urate catabolic process"/>
    <property type="evidence" value="ECO:0007669"/>
    <property type="project" value="UniProtKB-UniPathway"/>
</dbReference>
<evidence type="ECO:0000259" key="7">
    <source>
        <dbReference type="Pfam" id="PF09349"/>
    </source>
</evidence>
<keyword evidence="5" id="KW-0210">Decarboxylase</keyword>
<dbReference type="InterPro" id="IPR036778">
    <property type="entry name" value="OHCU_decarboxylase_sf"/>
</dbReference>
<evidence type="ECO:0000256" key="2">
    <source>
        <dbReference type="ARBA" id="ARBA00004754"/>
    </source>
</evidence>
<dbReference type="GO" id="GO:0051997">
    <property type="term" value="F:2-oxo-4-hydroxy-4-carboxy-5-ureidoimidazoline decarboxylase activity"/>
    <property type="evidence" value="ECO:0007669"/>
    <property type="project" value="UniProtKB-EC"/>
</dbReference>
<dbReference type="InterPro" id="IPR018020">
    <property type="entry name" value="OHCU_decarboxylase"/>
</dbReference>